<dbReference type="AlphaFoldDB" id="A0A0E9TBK2"/>
<accession>A0A0E9TBK2</accession>
<reference evidence="1" key="2">
    <citation type="journal article" date="2015" name="Fish Shellfish Immunol.">
        <title>Early steps in the European eel (Anguilla anguilla)-Vibrio vulnificus interaction in the gills: Role of the RtxA13 toxin.</title>
        <authorList>
            <person name="Callol A."/>
            <person name="Pajuelo D."/>
            <person name="Ebbesson L."/>
            <person name="Teles M."/>
            <person name="MacKenzie S."/>
            <person name="Amaro C."/>
        </authorList>
    </citation>
    <scope>NUCLEOTIDE SEQUENCE</scope>
</reference>
<sequence length="33" mass="3669">MWLTCTSKAGDWSTLVCSQAMSNMVNGKWTAFI</sequence>
<name>A0A0E9TBK2_ANGAN</name>
<evidence type="ECO:0000313" key="1">
    <source>
        <dbReference type="EMBL" id="JAH50255.1"/>
    </source>
</evidence>
<protein>
    <submittedName>
        <fullName evidence="1">Uncharacterized protein</fullName>
    </submittedName>
</protein>
<organism evidence="1">
    <name type="scientific">Anguilla anguilla</name>
    <name type="common">European freshwater eel</name>
    <name type="synonym">Muraena anguilla</name>
    <dbReference type="NCBI Taxonomy" id="7936"/>
    <lineage>
        <taxon>Eukaryota</taxon>
        <taxon>Metazoa</taxon>
        <taxon>Chordata</taxon>
        <taxon>Craniata</taxon>
        <taxon>Vertebrata</taxon>
        <taxon>Euteleostomi</taxon>
        <taxon>Actinopterygii</taxon>
        <taxon>Neopterygii</taxon>
        <taxon>Teleostei</taxon>
        <taxon>Anguilliformes</taxon>
        <taxon>Anguillidae</taxon>
        <taxon>Anguilla</taxon>
    </lineage>
</organism>
<proteinExistence type="predicted"/>
<reference evidence="1" key="1">
    <citation type="submission" date="2014-11" db="EMBL/GenBank/DDBJ databases">
        <authorList>
            <person name="Amaro Gonzalez C."/>
        </authorList>
    </citation>
    <scope>NUCLEOTIDE SEQUENCE</scope>
</reference>
<dbReference type="EMBL" id="GBXM01058322">
    <property type="protein sequence ID" value="JAH50255.1"/>
    <property type="molecule type" value="Transcribed_RNA"/>
</dbReference>